<organism evidence="1 2">
    <name type="scientific">Senegalia massiliensis</name>
    <dbReference type="NCBI Taxonomy" id="1720316"/>
    <lineage>
        <taxon>Bacteria</taxon>
        <taxon>Bacillati</taxon>
        <taxon>Bacillota</taxon>
        <taxon>Clostridia</taxon>
        <taxon>Eubacteriales</taxon>
        <taxon>Clostridiaceae</taxon>
        <taxon>Senegalia</taxon>
    </lineage>
</organism>
<dbReference type="InterPro" id="IPR024042">
    <property type="entry name" value="TM1646-like_dom_sf"/>
</dbReference>
<dbReference type="EMBL" id="QXXA01000007">
    <property type="protein sequence ID" value="NBI06777.1"/>
    <property type="molecule type" value="Genomic_DNA"/>
</dbReference>
<accession>A0A845QV53</accession>
<dbReference type="InterPro" id="IPR005585">
    <property type="entry name" value="DUF327"/>
</dbReference>
<dbReference type="RefSeq" id="WP_160197247.1">
    <property type="nucleotide sequence ID" value="NZ_QXXA01000007.1"/>
</dbReference>
<evidence type="ECO:0000313" key="1">
    <source>
        <dbReference type="EMBL" id="NBI06777.1"/>
    </source>
</evidence>
<gene>
    <name evidence="1" type="ORF">D3Z33_07870</name>
</gene>
<sequence>MKIGRVANTNVNPVNYKNNNTETSFQEVIDKKASILNTKKINKMISDITESGRKLANKRTIINLLNYKKKIKELLDTALQSGLELNKRGGRTRILKIVENVDKKLIEITDNVLNEEDNKLKILKLVGEIEGMLIDIYA</sequence>
<protein>
    <submittedName>
        <fullName evidence="1">DUF327 family protein</fullName>
    </submittedName>
</protein>
<dbReference type="Pfam" id="PF03885">
    <property type="entry name" value="DUF327"/>
    <property type="match status" value="1"/>
</dbReference>
<dbReference type="Proteomes" id="UP000467132">
    <property type="component" value="Unassembled WGS sequence"/>
</dbReference>
<keyword evidence="2" id="KW-1185">Reference proteome</keyword>
<evidence type="ECO:0000313" key="2">
    <source>
        <dbReference type="Proteomes" id="UP000467132"/>
    </source>
</evidence>
<dbReference type="OrthoDB" id="2081713at2"/>
<dbReference type="AlphaFoldDB" id="A0A845QV53"/>
<dbReference type="SUPFAM" id="SSF158397">
    <property type="entry name" value="TM1646-like"/>
    <property type="match status" value="1"/>
</dbReference>
<reference evidence="1 2" key="1">
    <citation type="submission" date="2018-08" db="EMBL/GenBank/DDBJ databases">
        <title>Murine metabolic-syndrome-specific gut microbial biobank.</title>
        <authorList>
            <person name="Liu C."/>
        </authorList>
    </citation>
    <scope>NUCLEOTIDE SEQUENCE [LARGE SCALE GENOMIC DNA]</scope>
    <source>
        <strain evidence="1 2">583</strain>
    </source>
</reference>
<comment type="caution">
    <text evidence="1">The sequence shown here is derived from an EMBL/GenBank/DDBJ whole genome shotgun (WGS) entry which is preliminary data.</text>
</comment>
<proteinExistence type="predicted"/>
<name>A0A845QV53_9CLOT</name>
<dbReference type="Gene3D" id="1.20.120.490">
    <property type="entry name" value="Hypothetical protein TM1646-like domain"/>
    <property type="match status" value="1"/>
</dbReference>